<dbReference type="GO" id="GO:0046872">
    <property type="term" value="F:metal ion binding"/>
    <property type="evidence" value="ECO:0007669"/>
    <property type="project" value="UniProtKB-KW"/>
</dbReference>
<dbReference type="RefSeq" id="WP_080063484.1">
    <property type="nucleotide sequence ID" value="NZ_MZGX01000005.1"/>
</dbReference>
<dbReference type="SMART" id="SM00729">
    <property type="entry name" value="Elp3"/>
    <property type="match status" value="1"/>
</dbReference>
<dbReference type="GO" id="GO:0005737">
    <property type="term" value="C:cytoplasm"/>
    <property type="evidence" value="ECO:0007669"/>
    <property type="project" value="TreeGrafter"/>
</dbReference>
<keyword evidence="4" id="KW-0408">Iron</keyword>
<name>A0A1V4SMM8_RUMHU</name>
<evidence type="ECO:0000313" key="7">
    <source>
        <dbReference type="EMBL" id="OPX45142.1"/>
    </source>
</evidence>
<evidence type="ECO:0000256" key="4">
    <source>
        <dbReference type="ARBA" id="ARBA00023004"/>
    </source>
</evidence>
<dbReference type="PANTHER" id="PTHR13932">
    <property type="entry name" value="COPROPORPHYRINIGEN III OXIDASE"/>
    <property type="match status" value="1"/>
</dbReference>
<evidence type="ECO:0000256" key="5">
    <source>
        <dbReference type="ARBA" id="ARBA00023014"/>
    </source>
</evidence>
<keyword evidence="7" id="KW-0560">Oxidoreductase</keyword>
<evidence type="ECO:0000256" key="1">
    <source>
        <dbReference type="ARBA" id="ARBA00017228"/>
    </source>
</evidence>
<comment type="caution">
    <text evidence="7">The sequence shown here is derived from an EMBL/GenBank/DDBJ whole genome shotgun (WGS) entry which is preliminary data.</text>
</comment>
<evidence type="ECO:0000256" key="2">
    <source>
        <dbReference type="ARBA" id="ARBA00022691"/>
    </source>
</evidence>
<dbReference type="AlphaFoldDB" id="A0A1V4SMM8"/>
<dbReference type="Proteomes" id="UP000191554">
    <property type="component" value="Unassembled WGS sequence"/>
</dbReference>
<dbReference type="InterPro" id="IPR007197">
    <property type="entry name" value="rSAM"/>
</dbReference>
<keyword evidence="8" id="KW-1185">Reference proteome</keyword>
<dbReference type="GO" id="GO:0016491">
    <property type="term" value="F:oxidoreductase activity"/>
    <property type="evidence" value="ECO:0007669"/>
    <property type="project" value="UniProtKB-KW"/>
</dbReference>
<dbReference type="SFLD" id="SFLDG01065">
    <property type="entry name" value="anaerobic_coproporphyrinogen-I"/>
    <property type="match status" value="1"/>
</dbReference>
<dbReference type="CDD" id="cd01335">
    <property type="entry name" value="Radical_SAM"/>
    <property type="match status" value="1"/>
</dbReference>
<evidence type="ECO:0000259" key="6">
    <source>
        <dbReference type="PROSITE" id="PS51918"/>
    </source>
</evidence>
<dbReference type="PROSITE" id="PS51918">
    <property type="entry name" value="RADICAL_SAM"/>
    <property type="match status" value="1"/>
</dbReference>
<dbReference type="GO" id="GO:0006779">
    <property type="term" value="P:porphyrin-containing compound biosynthetic process"/>
    <property type="evidence" value="ECO:0007669"/>
    <property type="project" value="TreeGrafter"/>
</dbReference>
<gene>
    <name evidence="7" type="primary">hemN_1</name>
    <name evidence="7" type="ORF">CLHUN_10290</name>
</gene>
<dbReference type="InterPro" id="IPR006638">
    <property type="entry name" value="Elp3/MiaA/NifB-like_rSAM"/>
</dbReference>
<feature type="domain" description="Radical SAM core" evidence="6">
    <location>
        <begin position="32"/>
        <end position="269"/>
    </location>
</feature>
<proteinExistence type="predicted"/>
<dbReference type="SFLD" id="SFLDG01082">
    <property type="entry name" value="B12-binding_domain_containing"/>
    <property type="match status" value="1"/>
</dbReference>
<organism evidence="7 8">
    <name type="scientific">Ruminiclostridium hungatei</name>
    <name type="common">Clostridium hungatei</name>
    <dbReference type="NCBI Taxonomy" id="48256"/>
    <lineage>
        <taxon>Bacteria</taxon>
        <taxon>Bacillati</taxon>
        <taxon>Bacillota</taxon>
        <taxon>Clostridia</taxon>
        <taxon>Eubacteriales</taxon>
        <taxon>Oscillospiraceae</taxon>
        <taxon>Ruminiclostridium</taxon>
    </lineage>
</organism>
<sequence length="416" mass="47900">MRFNNASQEDNNSVLSFQPFSKPRDSNIEVDSIIRHDIDVYIHIPFCEKRCFFCSIDTDLHFTGMDMEAYIQALKREIEYYEDLFRLCNIQCIHFGGGTPSLLSAHQILEIVMAFSRFKNDINDIEIVFESNPLSLTPEKLNLLSSLGNVSLNIGIQTFDSHVLKTINRGYNFKQVYDLIDNLAGKPFNSIGIDLICNLPMSNLDTTIRDIDITKELGINHVSLYPLRIEPNSVFYDNYIKYQDNFLNSADQKHILEEAQKYLVDCGFEQYMLYHFISQKKRAYQYSANQVSGGEWIGLGAGAYSYYRNHVIANVDNIGEYIQNCSERGSCSKLIEKLDGTGQLVREFLYSLRGKKLEKLYYRNKYGSKKYEILLELFEGLIRDGYATDRGSFFELTMEGIFGLADIEKKLVNSNL</sequence>
<dbReference type="Gene3D" id="3.20.20.70">
    <property type="entry name" value="Aldolase class I"/>
    <property type="match status" value="1"/>
</dbReference>
<reference evidence="7 8" key="1">
    <citation type="submission" date="2017-03" db="EMBL/GenBank/DDBJ databases">
        <title>Genome sequence of Clostridium hungatei DSM 14427.</title>
        <authorList>
            <person name="Poehlein A."/>
            <person name="Daniel R."/>
        </authorList>
    </citation>
    <scope>NUCLEOTIDE SEQUENCE [LARGE SCALE GENOMIC DNA]</scope>
    <source>
        <strain evidence="7 8">DSM 14427</strain>
    </source>
</reference>
<evidence type="ECO:0000313" key="8">
    <source>
        <dbReference type="Proteomes" id="UP000191554"/>
    </source>
</evidence>
<keyword evidence="3" id="KW-0479">Metal-binding</keyword>
<accession>A0A1V4SMM8</accession>
<evidence type="ECO:0000256" key="3">
    <source>
        <dbReference type="ARBA" id="ARBA00022723"/>
    </source>
</evidence>
<keyword evidence="2" id="KW-0949">S-adenosyl-L-methionine</keyword>
<dbReference type="SUPFAM" id="SSF102114">
    <property type="entry name" value="Radical SAM enzymes"/>
    <property type="match status" value="1"/>
</dbReference>
<dbReference type="OrthoDB" id="9808022at2"/>
<dbReference type="EMBL" id="MZGX01000005">
    <property type="protein sequence ID" value="OPX45142.1"/>
    <property type="molecule type" value="Genomic_DNA"/>
</dbReference>
<keyword evidence="5" id="KW-0411">Iron-sulfur</keyword>
<dbReference type="SFLD" id="SFLDS00029">
    <property type="entry name" value="Radical_SAM"/>
    <property type="match status" value="1"/>
</dbReference>
<dbReference type="InterPro" id="IPR013785">
    <property type="entry name" value="Aldolase_TIM"/>
</dbReference>
<dbReference type="STRING" id="48256.CLHUN_10290"/>
<dbReference type="PANTHER" id="PTHR13932:SF5">
    <property type="entry name" value="RADICAL S-ADENOSYL METHIONINE DOMAIN-CONTAINING PROTEIN 1, MITOCHONDRIAL"/>
    <property type="match status" value="1"/>
</dbReference>
<dbReference type="GO" id="GO:0051539">
    <property type="term" value="F:4 iron, 4 sulfur cluster binding"/>
    <property type="evidence" value="ECO:0007669"/>
    <property type="project" value="TreeGrafter"/>
</dbReference>
<dbReference type="InterPro" id="IPR034505">
    <property type="entry name" value="Coproporphyrinogen-III_oxidase"/>
</dbReference>
<protein>
    <recommendedName>
        <fullName evidence="1">Heme chaperone HemW</fullName>
    </recommendedName>
</protein>
<dbReference type="InterPro" id="IPR058240">
    <property type="entry name" value="rSAM_sf"/>
</dbReference>
<dbReference type="Pfam" id="PF04055">
    <property type="entry name" value="Radical_SAM"/>
    <property type="match status" value="1"/>
</dbReference>